<dbReference type="InterPro" id="IPR000595">
    <property type="entry name" value="cNMP-bd_dom"/>
</dbReference>
<keyword evidence="7" id="KW-1133">Transmembrane helix</keyword>
<accession>A0A2I0JBN0</accession>
<proteinExistence type="predicted"/>
<protein>
    <recommendedName>
        <fullName evidence="8">Cyclic nucleotide-binding domain-containing protein</fullName>
    </recommendedName>
</protein>
<keyword evidence="3" id="KW-0547">Nucleotide-binding</keyword>
<feature type="domain" description="Cyclic nucleotide-binding" evidence="8">
    <location>
        <begin position="284"/>
        <end position="348"/>
    </location>
</feature>
<dbReference type="GO" id="GO:0034220">
    <property type="term" value="P:monoatomic ion transmembrane transport"/>
    <property type="evidence" value="ECO:0007669"/>
    <property type="project" value="UniProtKB-KW"/>
</dbReference>
<keyword evidence="2" id="KW-0112">Calmodulin-binding</keyword>
<feature type="transmembrane region" description="Helical" evidence="7">
    <location>
        <begin position="210"/>
        <end position="227"/>
    </location>
</feature>
<keyword evidence="3" id="KW-0142">cGMP-binding</keyword>
<sequence>MSGPIYGAPRPESLFHENPGGEGRRVVELTRQKYPSFSMTDPNDWPKGSNAGRNEHLLRSGQLGMCDDPYCRTCLTYYHYDEAKHKTSKSSGEFDSDNKCIVWNRSMTTTIVVFRCVTDFMYILHTLLQFRLAYIAPELRVVGAGDLVNNPKEIALNYLQGYFFIDLFIAIPLPQITILLILQQFKGLSAANYTENLLIAAALVQSIPRLYRFFTMLSGMSSIGFIFESGWANFNMNILAFVFCSHVIGSCWYLFGFQAVNLTTKDSIVKRYVYSLFWGFQLRIFNPLDVLVLDAIYEKLRHKMYIQGSKILSRGGLVKRMTLIVRGKLLSEGEDGIMGLGGGDVCGEELVEWCLGNSFPNEGTYRPTGEALQQLESKSHGDIG</sequence>
<organism evidence="9 10">
    <name type="scientific">Punica granatum</name>
    <name type="common">Pomegranate</name>
    <dbReference type="NCBI Taxonomy" id="22663"/>
    <lineage>
        <taxon>Eukaryota</taxon>
        <taxon>Viridiplantae</taxon>
        <taxon>Streptophyta</taxon>
        <taxon>Embryophyta</taxon>
        <taxon>Tracheophyta</taxon>
        <taxon>Spermatophyta</taxon>
        <taxon>Magnoliopsida</taxon>
        <taxon>eudicotyledons</taxon>
        <taxon>Gunneridae</taxon>
        <taxon>Pentapetalae</taxon>
        <taxon>rosids</taxon>
        <taxon>malvids</taxon>
        <taxon>Myrtales</taxon>
        <taxon>Lythraceae</taxon>
        <taxon>Punica</taxon>
    </lineage>
</organism>
<dbReference type="PANTHER" id="PTHR45651:SF11">
    <property type="entry name" value="CYCLIC NUCLEOTIDE-GATED ION CHANNEL 20, CHLOROPLASTIC-RELATED"/>
    <property type="match status" value="1"/>
</dbReference>
<feature type="region of interest" description="Disordered" evidence="6">
    <location>
        <begin position="1"/>
        <end position="22"/>
    </location>
</feature>
<evidence type="ECO:0000256" key="6">
    <source>
        <dbReference type="SAM" id="MobiDB-lite"/>
    </source>
</evidence>
<dbReference type="SUPFAM" id="SSF51206">
    <property type="entry name" value="cAMP-binding domain-like"/>
    <property type="match status" value="1"/>
</dbReference>
<evidence type="ECO:0000256" key="3">
    <source>
        <dbReference type="ARBA" id="ARBA00022992"/>
    </source>
</evidence>
<dbReference type="InterPro" id="IPR014710">
    <property type="entry name" value="RmlC-like_jellyroll"/>
</dbReference>
<evidence type="ECO:0000256" key="1">
    <source>
        <dbReference type="ARBA" id="ARBA00022535"/>
    </source>
</evidence>
<dbReference type="AlphaFoldDB" id="A0A2I0JBN0"/>
<dbReference type="Gene3D" id="2.60.120.10">
    <property type="entry name" value="Jelly Rolls"/>
    <property type="match status" value="1"/>
</dbReference>
<evidence type="ECO:0000313" key="10">
    <source>
        <dbReference type="Proteomes" id="UP000233551"/>
    </source>
</evidence>
<dbReference type="EMBL" id="PGOL01001857">
    <property type="protein sequence ID" value="PKI53433.1"/>
    <property type="molecule type" value="Genomic_DNA"/>
</dbReference>
<keyword evidence="5" id="KW-0407">Ion channel</keyword>
<evidence type="ECO:0000313" key="9">
    <source>
        <dbReference type="EMBL" id="PKI53433.1"/>
    </source>
</evidence>
<dbReference type="STRING" id="22663.A0A2I0JBN0"/>
<evidence type="ECO:0000259" key="8">
    <source>
        <dbReference type="PROSITE" id="PS50042"/>
    </source>
</evidence>
<reference evidence="9 10" key="1">
    <citation type="submission" date="2017-11" db="EMBL/GenBank/DDBJ databases">
        <title>De-novo sequencing of pomegranate (Punica granatum L.) genome.</title>
        <authorList>
            <person name="Akparov Z."/>
            <person name="Amiraslanov A."/>
            <person name="Hajiyeva S."/>
            <person name="Abbasov M."/>
            <person name="Kaur K."/>
            <person name="Hamwieh A."/>
            <person name="Solovyev V."/>
            <person name="Salamov A."/>
            <person name="Braich B."/>
            <person name="Kosarev P."/>
            <person name="Mahmoud A."/>
            <person name="Hajiyev E."/>
            <person name="Babayeva S."/>
            <person name="Izzatullayeva V."/>
            <person name="Mammadov A."/>
            <person name="Mammadov A."/>
            <person name="Sharifova S."/>
            <person name="Ojaghi J."/>
            <person name="Eynullazada K."/>
            <person name="Bayramov B."/>
            <person name="Abdulazimova A."/>
            <person name="Shahmuradov I."/>
        </authorList>
    </citation>
    <scope>NUCLEOTIDE SEQUENCE [LARGE SCALE GENOMIC DNA]</scope>
    <source>
        <strain evidence="10">cv. AG2017</strain>
        <tissue evidence="9">Leaf</tissue>
    </source>
</reference>
<dbReference type="Proteomes" id="UP000233551">
    <property type="component" value="Unassembled WGS sequence"/>
</dbReference>
<gene>
    <name evidence="9" type="ORF">CRG98_026123</name>
</gene>
<dbReference type="GO" id="GO:0030552">
    <property type="term" value="F:cAMP binding"/>
    <property type="evidence" value="ECO:0007669"/>
    <property type="project" value="UniProtKB-KW"/>
</dbReference>
<keyword evidence="10" id="KW-1185">Reference proteome</keyword>
<comment type="caution">
    <text evidence="9">The sequence shown here is derived from an EMBL/GenBank/DDBJ whole genome shotgun (WGS) entry which is preliminary data.</text>
</comment>
<dbReference type="GO" id="GO:0030553">
    <property type="term" value="F:cGMP binding"/>
    <property type="evidence" value="ECO:0007669"/>
    <property type="project" value="UniProtKB-KW"/>
</dbReference>
<keyword evidence="1" id="KW-0140">cGMP</keyword>
<dbReference type="GO" id="GO:0005516">
    <property type="term" value="F:calmodulin binding"/>
    <property type="evidence" value="ECO:0007669"/>
    <property type="project" value="UniProtKB-KW"/>
</dbReference>
<keyword evidence="4" id="KW-0813">Transport</keyword>
<keyword evidence="7" id="KW-0472">Membrane</keyword>
<dbReference type="SUPFAM" id="SSF81324">
    <property type="entry name" value="Voltage-gated potassium channels"/>
    <property type="match status" value="1"/>
</dbReference>
<evidence type="ECO:0000256" key="4">
    <source>
        <dbReference type="ARBA" id="ARBA00023286"/>
    </source>
</evidence>
<keyword evidence="4" id="KW-1071">Ligand-gated ion channel</keyword>
<feature type="transmembrane region" description="Helical" evidence="7">
    <location>
        <begin position="162"/>
        <end position="182"/>
    </location>
</feature>
<dbReference type="InterPro" id="IPR018490">
    <property type="entry name" value="cNMP-bd_dom_sf"/>
</dbReference>
<name>A0A2I0JBN0_PUNGR</name>
<dbReference type="PROSITE" id="PS50042">
    <property type="entry name" value="CNMP_BINDING_3"/>
    <property type="match status" value="1"/>
</dbReference>
<evidence type="ECO:0000256" key="2">
    <source>
        <dbReference type="ARBA" id="ARBA00022860"/>
    </source>
</evidence>
<dbReference type="GO" id="GO:0016020">
    <property type="term" value="C:membrane"/>
    <property type="evidence" value="ECO:0007669"/>
    <property type="project" value="UniProtKB-SubCell"/>
</dbReference>
<evidence type="ECO:0000256" key="7">
    <source>
        <dbReference type="SAM" id="Phobius"/>
    </source>
</evidence>
<keyword evidence="7" id="KW-0812">Transmembrane</keyword>
<evidence type="ECO:0000256" key="5">
    <source>
        <dbReference type="ARBA" id="ARBA00023303"/>
    </source>
</evidence>
<dbReference type="Gene3D" id="1.10.287.70">
    <property type="match status" value="1"/>
</dbReference>
<feature type="transmembrane region" description="Helical" evidence="7">
    <location>
        <begin position="234"/>
        <end position="255"/>
    </location>
</feature>
<keyword evidence="4" id="KW-0406">Ion transport</keyword>
<dbReference type="PANTHER" id="PTHR45651">
    <property type="entry name" value="CYCLIC NUCLEOTIDE-GATED ION CHANNEL 15-RELATED-RELATED"/>
    <property type="match status" value="1"/>
</dbReference>